<evidence type="ECO:0000313" key="2">
    <source>
        <dbReference type="EMBL" id="KAF7187942.1"/>
    </source>
</evidence>
<keyword evidence="3" id="KW-1185">Reference proteome</keyword>
<feature type="signal peptide" evidence="1">
    <location>
        <begin position="1"/>
        <end position="16"/>
    </location>
</feature>
<dbReference type="AlphaFoldDB" id="A0A8H6RCI5"/>
<feature type="chain" id="PRO_5034229367" evidence="1">
    <location>
        <begin position="17"/>
        <end position="134"/>
    </location>
</feature>
<accession>A0A8H6RCI5</accession>
<evidence type="ECO:0000313" key="3">
    <source>
        <dbReference type="Proteomes" id="UP000660729"/>
    </source>
</evidence>
<name>A0A8H6RCI5_9PEZI</name>
<dbReference type="OrthoDB" id="3644588at2759"/>
<gene>
    <name evidence="2" type="ORF">HII31_10842</name>
</gene>
<sequence length="134" mass="12778">MQFTLVFLGLVAAAFAFPEPTPVAEIEERQVIGGGIAGTAGPADGTAGGAINGPTGFVQGCIGGAFSSSGTTACFPVATAPAPTDTKSHEAAGNAAGTLGPLSASGFLDADGLCAGGQIGTNGFTTCLKPTSTA</sequence>
<evidence type="ECO:0000256" key="1">
    <source>
        <dbReference type="SAM" id="SignalP"/>
    </source>
</evidence>
<dbReference type="EMBL" id="JABCIY010000219">
    <property type="protein sequence ID" value="KAF7187942.1"/>
    <property type="molecule type" value="Genomic_DNA"/>
</dbReference>
<comment type="caution">
    <text evidence="2">The sequence shown here is derived from an EMBL/GenBank/DDBJ whole genome shotgun (WGS) entry which is preliminary data.</text>
</comment>
<reference evidence="2" key="1">
    <citation type="submission" date="2020-04" db="EMBL/GenBank/DDBJ databases">
        <title>Draft genome resource of the tomato pathogen Pseudocercospora fuligena.</title>
        <authorList>
            <person name="Zaccaron A."/>
        </authorList>
    </citation>
    <scope>NUCLEOTIDE SEQUENCE</scope>
    <source>
        <strain evidence="2">PF001</strain>
    </source>
</reference>
<organism evidence="2 3">
    <name type="scientific">Pseudocercospora fuligena</name>
    <dbReference type="NCBI Taxonomy" id="685502"/>
    <lineage>
        <taxon>Eukaryota</taxon>
        <taxon>Fungi</taxon>
        <taxon>Dikarya</taxon>
        <taxon>Ascomycota</taxon>
        <taxon>Pezizomycotina</taxon>
        <taxon>Dothideomycetes</taxon>
        <taxon>Dothideomycetidae</taxon>
        <taxon>Mycosphaerellales</taxon>
        <taxon>Mycosphaerellaceae</taxon>
        <taxon>Pseudocercospora</taxon>
    </lineage>
</organism>
<dbReference type="Proteomes" id="UP000660729">
    <property type="component" value="Unassembled WGS sequence"/>
</dbReference>
<protein>
    <submittedName>
        <fullName evidence="2">Uncharacterized protein</fullName>
    </submittedName>
</protein>
<proteinExistence type="predicted"/>
<keyword evidence="1" id="KW-0732">Signal</keyword>